<evidence type="ECO:0000313" key="1">
    <source>
        <dbReference type="EMBL" id="KIJ08428.1"/>
    </source>
</evidence>
<reference evidence="1 2" key="1">
    <citation type="submission" date="2014-06" db="EMBL/GenBank/DDBJ databases">
        <authorList>
            <consortium name="DOE Joint Genome Institute"/>
            <person name="Kuo A."/>
            <person name="Kohler A."/>
            <person name="Nagy L.G."/>
            <person name="Floudas D."/>
            <person name="Copeland A."/>
            <person name="Barry K.W."/>
            <person name="Cichocki N."/>
            <person name="Veneault-Fourrey C."/>
            <person name="LaButti K."/>
            <person name="Lindquist E.A."/>
            <person name="Lipzen A."/>
            <person name="Lundell T."/>
            <person name="Morin E."/>
            <person name="Murat C."/>
            <person name="Sun H."/>
            <person name="Tunlid A."/>
            <person name="Henrissat B."/>
            <person name="Grigoriev I.V."/>
            <person name="Hibbett D.S."/>
            <person name="Martin F."/>
            <person name="Nordberg H.P."/>
            <person name="Cantor M.N."/>
            <person name="Hua S.X."/>
        </authorList>
    </citation>
    <scope>NUCLEOTIDE SEQUENCE [LARGE SCALE GENOMIC DNA]</scope>
    <source>
        <strain evidence="1 2">ATCC 200175</strain>
    </source>
</reference>
<evidence type="ECO:0008006" key="3">
    <source>
        <dbReference type="Google" id="ProtNLM"/>
    </source>
</evidence>
<keyword evidence="2" id="KW-1185">Reference proteome</keyword>
<sequence length="165" mass="18035">SANGGKSNVTGLAFVNIAIFRTADCSSRVQGCRPCTRRGEQTKCQWSSLEPVDKYVTRAEYDELKYRTLQLQGQATNSPSVGVVFSSTSSVLAYPPLSSASRHQTTGQRGSSATHLETSSLRAWHVILTSVARATFLSSESLLTDHHTQLLDSVPYENLTGRIRK</sequence>
<feature type="non-terminal residue" evidence="1">
    <location>
        <position position="165"/>
    </location>
</feature>
<evidence type="ECO:0000313" key="2">
    <source>
        <dbReference type="Proteomes" id="UP000053647"/>
    </source>
</evidence>
<proteinExistence type="predicted"/>
<organism evidence="1 2">
    <name type="scientific">Paxillus involutus ATCC 200175</name>
    <dbReference type="NCBI Taxonomy" id="664439"/>
    <lineage>
        <taxon>Eukaryota</taxon>
        <taxon>Fungi</taxon>
        <taxon>Dikarya</taxon>
        <taxon>Basidiomycota</taxon>
        <taxon>Agaricomycotina</taxon>
        <taxon>Agaricomycetes</taxon>
        <taxon>Agaricomycetidae</taxon>
        <taxon>Boletales</taxon>
        <taxon>Paxilineae</taxon>
        <taxon>Paxillaceae</taxon>
        <taxon>Paxillus</taxon>
    </lineage>
</organism>
<dbReference type="AlphaFoldDB" id="A0A0C9TBI1"/>
<feature type="non-terminal residue" evidence="1">
    <location>
        <position position="1"/>
    </location>
</feature>
<dbReference type="EMBL" id="KN819624">
    <property type="protein sequence ID" value="KIJ08428.1"/>
    <property type="molecule type" value="Genomic_DNA"/>
</dbReference>
<gene>
    <name evidence="1" type="ORF">PAXINDRAFT_120339</name>
</gene>
<name>A0A0C9TBI1_PAXIN</name>
<dbReference type="Proteomes" id="UP000053647">
    <property type="component" value="Unassembled WGS sequence"/>
</dbReference>
<dbReference type="HOGENOM" id="CLU_1614817_0_0_1"/>
<accession>A0A0C9TBI1</accession>
<protein>
    <recommendedName>
        <fullName evidence="3">Zn(2)-C6 fungal-type domain-containing protein</fullName>
    </recommendedName>
</protein>
<dbReference type="OrthoDB" id="3362851at2759"/>
<reference evidence="2" key="2">
    <citation type="submission" date="2015-01" db="EMBL/GenBank/DDBJ databases">
        <title>Evolutionary Origins and Diversification of the Mycorrhizal Mutualists.</title>
        <authorList>
            <consortium name="DOE Joint Genome Institute"/>
            <consortium name="Mycorrhizal Genomics Consortium"/>
            <person name="Kohler A."/>
            <person name="Kuo A."/>
            <person name="Nagy L.G."/>
            <person name="Floudas D."/>
            <person name="Copeland A."/>
            <person name="Barry K.W."/>
            <person name="Cichocki N."/>
            <person name="Veneault-Fourrey C."/>
            <person name="LaButti K."/>
            <person name="Lindquist E.A."/>
            <person name="Lipzen A."/>
            <person name="Lundell T."/>
            <person name="Morin E."/>
            <person name="Murat C."/>
            <person name="Riley R."/>
            <person name="Ohm R."/>
            <person name="Sun H."/>
            <person name="Tunlid A."/>
            <person name="Henrissat B."/>
            <person name="Grigoriev I.V."/>
            <person name="Hibbett D.S."/>
            <person name="Martin F."/>
        </authorList>
    </citation>
    <scope>NUCLEOTIDE SEQUENCE [LARGE SCALE GENOMIC DNA]</scope>
    <source>
        <strain evidence="2">ATCC 200175</strain>
    </source>
</reference>